<evidence type="ECO:0000256" key="1">
    <source>
        <dbReference type="SAM" id="Phobius"/>
    </source>
</evidence>
<protein>
    <submittedName>
        <fullName evidence="2">Uncharacterized protein</fullName>
    </submittedName>
</protein>
<dbReference type="RefSeq" id="WP_157331001.1">
    <property type="nucleotide sequence ID" value="NZ_JANADL010000071.1"/>
</dbReference>
<evidence type="ECO:0000313" key="2">
    <source>
        <dbReference type="EMBL" id="MVT75049.1"/>
    </source>
</evidence>
<accession>A0A844TEQ4</accession>
<dbReference type="AlphaFoldDB" id="A0A844TEQ4"/>
<organism evidence="2 3">
    <name type="scientific">Bradyrhizobium cajani</name>
    <dbReference type="NCBI Taxonomy" id="1928661"/>
    <lineage>
        <taxon>Bacteria</taxon>
        <taxon>Pseudomonadati</taxon>
        <taxon>Pseudomonadota</taxon>
        <taxon>Alphaproteobacteria</taxon>
        <taxon>Hyphomicrobiales</taxon>
        <taxon>Nitrobacteraceae</taxon>
        <taxon>Bradyrhizobium</taxon>
    </lineage>
</organism>
<proteinExistence type="predicted"/>
<sequence length="65" mass="7353">MTPFSEPSFYQGDRHTYRRVAIVGTLFCVAFVVISFSLRPQLEETRVAIKADRLVRTAGQAPHTN</sequence>
<name>A0A844TEQ4_9BRAD</name>
<keyword evidence="1" id="KW-0812">Transmembrane</keyword>
<gene>
    <name evidence="2" type="ORF">GPL20_18760</name>
</gene>
<keyword evidence="1" id="KW-0472">Membrane</keyword>
<feature type="transmembrane region" description="Helical" evidence="1">
    <location>
        <begin position="20"/>
        <end position="38"/>
    </location>
</feature>
<keyword evidence="3" id="KW-1185">Reference proteome</keyword>
<dbReference type="Proteomes" id="UP000449969">
    <property type="component" value="Unassembled WGS sequence"/>
</dbReference>
<dbReference type="OrthoDB" id="8254806at2"/>
<evidence type="ECO:0000313" key="3">
    <source>
        <dbReference type="Proteomes" id="UP000449969"/>
    </source>
</evidence>
<comment type="caution">
    <text evidence="2">The sequence shown here is derived from an EMBL/GenBank/DDBJ whole genome shotgun (WGS) entry which is preliminary data.</text>
</comment>
<reference evidence="2 3" key="1">
    <citation type="submission" date="2019-12" db="EMBL/GenBank/DDBJ databases">
        <title>Draft genome sequences Bradyrhizobium cajani AMBPC1010, Bradyrhizobium pachyrhizi AMBPC1040 and Bradyrhizobium yuanmingense ALSPC3051, three plant growth promoting strains isolated from nodules of Cajanus cajan L. in Dominican Republic.</title>
        <authorList>
            <person name="Flores-Felix J.D."/>
            <person name="Araujo J."/>
            <person name="Diaz-Alcantara C."/>
            <person name="Gonzalez-Andres F."/>
            <person name="Velazquez E."/>
        </authorList>
    </citation>
    <scope>NUCLEOTIDE SEQUENCE [LARGE SCALE GENOMIC DNA]</scope>
    <source>
        <strain evidence="2 3">1010</strain>
    </source>
</reference>
<keyword evidence="1" id="KW-1133">Transmembrane helix</keyword>
<dbReference type="EMBL" id="WQNE01000014">
    <property type="protein sequence ID" value="MVT75049.1"/>
    <property type="molecule type" value="Genomic_DNA"/>
</dbReference>